<dbReference type="EMBL" id="VANR01000003">
    <property type="protein sequence ID" value="TMM30437.1"/>
    <property type="molecule type" value="Genomic_DNA"/>
</dbReference>
<sequence>MELTTQQIHKVEEYLNSKNFGFIDLRVEILDHIISDIENFMQKNISFENAFAMTRIRWEKHFRETSSFYFGMFFSESKIVVKKAIKQFRSFYFLYLTAYILPVLIFKLFPVNATVGFANFVNGFLLSFSAVMVCYVVYIFIKTIVSKQKTTFSFILKTQYFGIIFLILGAVLGTVFNEEGELNPIFTGFVSAGFAVVFICHYFFKKHQEAIQKYKIS</sequence>
<accession>A0A5S3N5M8</accession>
<feature type="transmembrane region" description="Helical" evidence="1">
    <location>
        <begin position="153"/>
        <end position="176"/>
    </location>
</feature>
<feature type="transmembrane region" description="Helical" evidence="1">
    <location>
        <begin position="182"/>
        <end position="204"/>
    </location>
</feature>
<dbReference type="AlphaFoldDB" id="A0A5S3N5M8"/>
<keyword evidence="1" id="KW-0812">Transmembrane</keyword>
<feature type="transmembrane region" description="Helical" evidence="1">
    <location>
        <begin position="91"/>
        <end position="109"/>
    </location>
</feature>
<feature type="transmembrane region" description="Helical" evidence="1">
    <location>
        <begin position="121"/>
        <end position="141"/>
    </location>
</feature>
<organism evidence="2 3">
    <name type="scientific">Polaribacter aestuariivivens</name>
    <dbReference type="NCBI Taxonomy" id="2304626"/>
    <lineage>
        <taxon>Bacteria</taxon>
        <taxon>Pseudomonadati</taxon>
        <taxon>Bacteroidota</taxon>
        <taxon>Flavobacteriia</taxon>
        <taxon>Flavobacteriales</taxon>
        <taxon>Flavobacteriaceae</taxon>
    </lineage>
</organism>
<name>A0A5S3N5M8_9FLAO</name>
<evidence type="ECO:0000313" key="3">
    <source>
        <dbReference type="Proteomes" id="UP000307140"/>
    </source>
</evidence>
<dbReference type="OrthoDB" id="1188278at2"/>
<evidence type="ECO:0000313" key="2">
    <source>
        <dbReference type="EMBL" id="TMM30437.1"/>
    </source>
</evidence>
<evidence type="ECO:0000256" key="1">
    <source>
        <dbReference type="SAM" id="Phobius"/>
    </source>
</evidence>
<keyword evidence="1" id="KW-1133">Transmembrane helix</keyword>
<comment type="caution">
    <text evidence="2">The sequence shown here is derived from an EMBL/GenBank/DDBJ whole genome shotgun (WGS) entry which is preliminary data.</text>
</comment>
<reference evidence="2 3" key="1">
    <citation type="submission" date="2019-05" db="EMBL/GenBank/DDBJ databases">
        <title>Polaribacter aestuariivivens sp. nov., isolated from a tidal flat.</title>
        <authorList>
            <person name="Yoon J.-H."/>
        </authorList>
    </citation>
    <scope>NUCLEOTIDE SEQUENCE [LARGE SCALE GENOMIC DNA]</scope>
    <source>
        <strain evidence="2 3">DBTF-3</strain>
    </source>
</reference>
<keyword evidence="1" id="KW-0472">Membrane</keyword>
<dbReference type="Proteomes" id="UP000307140">
    <property type="component" value="Unassembled WGS sequence"/>
</dbReference>
<gene>
    <name evidence="2" type="ORF">FDT66_06650</name>
</gene>
<protein>
    <submittedName>
        <fullName evidence="2">Uncharacterized protein</fullName>
    </submittedName>
</protein>
<dbReference type="RefSeq" id="WP_138535389.1">
    <property type="nucleotide sequence ID" value="NZ_VANR01000003.1"/>
</dbReference>
<proteinExistence type="predicted"/>
<keyword evidence="3" id="KW-1185">Reference proteome</keyword>